<organism evidence="1 2">
    <name type="scientific">Melastoma candidum</name>
    <dbReference type="NCBI Taxonomy" id="119954"/>
    <lineage>
        <taxon>Eukaryota</taxon>
        <taxon>Viridiplantae</taxon>
        <taxon>Streptophyta</taxon>
        <taxon>Embryophyta</taxon>
        <taxon>Tracheophyta</taxon>
        <taxon>Spermatophyta</taxon>
        <taxon>Magnoliopsida</taxon>
        <taxon>eudicotyledons</taxon>
        <taxon>Gunneridae</taxon>
        <taxon>Pentapetalae</taxon>
        <taxon>rosids</taxon>
        <taxon>malvids</taxon>
        <taxon>Myrtales</taxon>
        <taxon>Melastomataceae</taxon>
        <taxon>Melastomatoideae</taxon>
        <taxon>Melastomateae</taxon>
        <taxon>Melastoma</taxon>
    </lineage>
</organism>
<comment type="caution">
    <text evidence="1">The sequence shown here is derived from an EMBL/GenBank/DDBJ whole genome shotgun (WGS) entry which is preliminary data.</text>
</comment>
<dbReference type="EMBL" id="CM042890">
    <property type="protein sequence ID" value="KAI4312974.1"/>
    <property type="molecule type" value="Genomic_DNA"/>
</dbReference>
<gene>
    <name evidence="1" type="ORF">MLD38_037758</name>
</gene>
<proteinExistence type="predicted"/>
<evidence type="ECO:0000313" key="2">
    <source>
        <dbReference type="Proteomes" id="UP001057402"/>
    </source>
</evidence>
<protein>
    <submittedName>
        <fullName evidence="1">Uncharacterized protein</fullName>
    </submittedName>
</protein>
<dbReference type="Proteomes" id="UP001057402">
    <property type="component" value="Chromosome 11"/>
</dbReference>
<name>A0ACB9LP71_9MYRT</name>
<evidence type="ECO:0000313" key="1">
    <source>
        <dbReference type="EMBL" id="KAI4312974.1"/>
    </source>
</evidence>
<sequence length="132" mass="14507">MEGSNDFSQVLNSIMEEDDASSRRSCSLEKEALSSFQTKGQACYEVLQSSNTVGNDNWSKDSVLQCPNTGPAAVTDIPGDHKLDTSVNNTGEHLQKNVNQDFQREDMMVERNMEKPENQACQPVSTGTDLAC</sequence>
<keyword evidence="2" id="KW-1185">Reference proteome</keyword>
<reference evidence="2" key="1">
    <citation type="journal article" date="2023" name="Front. Plant Sci.">
        <title>Chromosomal-level genome assembly of Melastoma candidum provides insights into trichome evolution.</title>
        <authorList>
            <person name="Zhong Y."/>
            <person name="Wu W."/>
            <person name="Sun C."/>
            <person name="Zou P."/>
            <person name="Liu Y."/>
            <person name="Dai S."/>
            <person name="Zhou R."/>
        </authorList>
    </citation>
    <scope>NUCLEOTIDE SEQUENCE [LARGE SCALE GENOMIC DNA]</scope>
</reference>
<accession>A0ACB9LP71</accession>